<proteinExistence type="predicted"/>
<dbReference type="RefSeq" id="WP_338393019.1">
    <property type="nucleotide sequence ID" value="NZ_AP025314.1"/>
</dbReference>
<protein>
    <recommendedName>
        <fullName evidence="4">YcxB family protein</fullName>
    </recommendedName>
</protein>
<keyword evidence="3" id="KW-1185">Reference proteome</keyword>
<dbReference type="Proteomes" id="UP001348817">
    <property type="component" value="Chromosome"/>
</dbReference>
<dbReference type="KEGG" id="fax:FUAX_01400"/>
<reference evidence="2 3" key="1">
    <citation type="submission" date="2021-12" db="EMBL/GenBank/DDBJ databases">
        <title>Genome sequencing of bacteria with rrn-lacking chromosome and rrn-plasmid.</title>
        <authorList>
            <person name="Anda M."/>
            <person name="Iwasaki W."/>
        </authorList>
    </citation>
    <scope>NUCLEOTIDE SEQUENCE [LARGE SCALE GENOMIC DNA]</scope>
    <source>
        <strain evidence="2 3">DSM 100852</strain>
    </source>
</reference>
<evidence type="ECO:0000256" key="1">
    <source>
        <dbReference type="SAM" id="Phobius"/>
    </source>
</evidence>
<feature type="transmembrane region" description="Helical" evidence="1">
    <location>
        <begin position="27"/>
        <end position="44"/>
    </location>
</feature>
<dbReference type="EMBL" id="AP025314">
    <property type="protein sequence ID" value="BDD07708.1"/>
    <property type="molecule type" value="Genomic_DNA"/>
</dbReference>
<dbReference type="AlphaFoldDB" id="A0AAU9CD85"/>
<evidence type="ECO:0000313" key="3">
    <source>
        <dbReference type="Proteomes" id="UP001348817"/>
    </source>
</evidence>
<sequence>MIVKTKKYALDKETFIKLGMVRTMKKQWWVALIYVALNLPAIFLPSWWWFIGSTILLVLYVLFWLIQFAGITQHEQGKMLFEKLSYEIDSRQVLIKLNTKQGMPMTWDQIKNASVEKNAFALWLSPVQLIYLPFKIFNSEAQIKFLEALLKRKGYLK</sequence>
<evidence type="ECO:0000313" key="2">
    <source>
        <dbReference type="EMBL" id="BDD07708.1"/>
    </source>
</evidence>
<accession>A0AAU9CD85</accession>
<keyword evidence="1" id="KW-0472">Membrane</keyword>
<evidence type="ECO:0008006" key="4">
    <source>
        <dbReference type="Google" id="ProtNLM"/>
    </source>
</evidence>
<organism evidence="2 3">
    <name type="scientific">Fulvitalea axinellae</name>
    <dbReference type="NCBI Taxonomy" id="1182444"/>
    <lineage>
        <taxon>Bacteria</taxon>
        <taxon>Pseudomonadati</taxon>
        <taxon>Bacteroidota</taxon>
        <taxon>Cytophagia</taxon>
        <taxon>Cytophagales</taxon>
        <taxon>Persicobacteraceae</taxon>
        <taxon>Fulvitalea</taxon>
    </lineage>
</organism>
<gene>
    <name evidence="2" type="ORF">FUAX_01400</name>
</gene>
<keyword evidence="1" id="KW-1133">Transmembrane helix</keyword>
<name>A0AAU9CD85_9BACT</name>
<keyword evidence="1" id="KW-0812">Transmembrane</keyword>
<feature type="transmembrane region" description="Helical" evidence="1">
    <location>
        <begin position="50"/>
        <end position="71"/>
    </location>
</feature>